<organism evidence="1 2">
    <name type="scientific">Hymenobacter endophyticus</name>
    <dbReference type="NCBI Taxonomy" id="3076335"/>
    <lineage>
        <taxon>Bacteria</taxon>
        <taxon>Pseudomonadati</taxon>
        <taxon>Bacteroidota</taxon>
        <taxon>Cytophagia</taxon>
        <taxon>Cytophagales</taxon>
        <taxon>Hymenobacteraceae</taxon>
        <taxon>Hymenobacter</taxon>
    </lineage>
</organism>
<name>A0ABU3TDY3_9BACT</name>
<dbReference type="Proteomes" id="UP001250698">
    <property type="component" value="Unassembled WGS sequence"/>
</dbReference>
<dbReference type="RefSeq" id="WP_315997078.1">
    <property type="nucleotide sequence ID" value="NZ_JAWDJT010000002.1"/>
</dbReference>
<reference evidence="1 2" key="1">
    <citation type="submission" date="2023-10" db="EMBL/GenBank/DDBJ databases">
        <title>Hymenobacter endophyticus sp. nov., an isolate from the leaf tissues of wheat.</title>
        <authorList>
            <person name="Dai Y."/>
        </authorList>
    </citation>
    <scope>NUCLEOTIDE SEQUENCE [LARGE SCALE GENOMIC DNA]</scope>
    <source>
        <strain evidence="1 2">ZK17L-C2</strain>
    </source>
</reference>
<evidence type="ECO:0000313" key="1">
    <source>
        <dbReference type="EMBL" id="MDU0369586.1"/>
    </source>
</evidence>
<evidence type="ECO:0000313" key="2">
    <source>
        <dbReference type="Proteomes" id="UP001250698"/>
    </source>
</evidence>
<accession>A0ABU3TDY3</accession>
<sequence>MSKQLAPVFRAYVRRQPAPWWRWDWQTRVLQVPHRSNPHEGESLSRLLAMQSAIRNAAFWQPKP</sequence>
<proteinExistence type="predicted"/>
<keyword evidence="2" id="KW-1185">Reference proteome</keyword>
<dbReference type="EMBL" id="JAWDJT010000002">
    <property type="protein sequence ID" value="MDU0369586.1"/>
    <property type="molecule type" value="Genomic_DNA"/>
</dbReference>
<protein>
    <submittedName>
        <fullName evidence="1">Uncharacterized protein</fullName>
    </submittedName>
</protein>
<comment type="caution">
    <text evidence="1">The sequence shown here is derived from an EMBL/GenBank/DDBJ whole genome shotgun (WGS) entry which is preliminary data.</text>
</comment>
<gene>
    <name evidence="1" type="ORF">ROI90_04195</name>
</gene>